<keyword evidence="1" id="KW-0812">Transmembrane</keyword>
<keyword evidence="2" id="KW-0732">Signal</keyword>
<protein>
    <recommendedName>
        <fullName evidence="5">Transmembrane protein</fullName>
    </recommendedName>
</protein>
<keyword evidence="1" id="KW-0472">Membrane</keyword>
<reference evidence="3" key="2">
    <citation type="submission" date="2022-06" db="UniProtKB">
        <authorList>
            <consortium name="EnsemblMetazoa"/>
        </authorList>
    </citation>
    <scope>IDENTIFICATION</scope>
</reference>
<evidence type="ECO:0000313" key="4">
    <source>
        <dbReference type="Proteomes" id="UP000024404"/>
    </source>
</evidence>
<evidence type="ECO:0000256" key="1">
    <source>
        <dbReference type="SAM" id="Phobius"/>
    </source>
</evidence>
<dbReference type="AlphaFoldDB" id="A0A8R1XSU9"/>
<sequence length="96" mass="10212">MIVCERRNIGRFLFIILLFNLLVESAVAKNPTVTDSGTMPVVTVADSKTVVDSDVTEDAAADTENTPAPVKAGSDGKLPEATIAVITLIFFAILFN</sequence>
<evidence type="ECO:0008006" key="5">
    <source>
        <dbReference type="Google" id="ProtNLM"/>
    </source>
</evidence>
<dbReference type="Proteomes" id="UP000024404">
    <property type="component" value="Unassembled WGS sequence"/>
</dbReference>
<keyword evidence="1" id="KW-1133">Transmembrane helix</keyword>
<accession>A0A8R1XSU9</accession>
<feature type="transmembrane region" description="Helical" evidence="1">
    <location>
        <begin position="78"/>
        <end position="95"/>
    </location>
</feature>
<keyword evidence="4" id="KW-1185">Reference proteome</keyword>
<dbReference type="EnsemblMetazoa" id="OVOC3438.1">
    <property type="protein sequence ID" value="OVOC3438.1"/>
    <property type="gene ID" value="WBGene00240247"/>
</dbReference>
<evidence type="ECO:0000256" key="2">
    <source>
        <dbReference type="SAM" id="SignalP"/>
    </source>
</evidence>
<dbReference type="EMBL" id="CMVM020000114">
    <property type="status" value="NOT_ANNOTATED_CDS"/>
    <property type="molecule type" value="Genomic_DNA"/>
</dbReference>
<feature type="signal peptide" evidence="2">
    <location>
        <begin position="1"/>
        <end position="28"/>
    </location>
</feature>
<evidence type="ECO:0000313" key="3">
    <source>
        <dbReference type="EnsemblMetazoa" id="OVOC3438.1"/>
    </source>
</evidence>
<reference evidence="4" key="1">
    <citation type="submission" date="2013-10" db="EMBL/GenBank/DDBJ databases">
        <title>Genome sequencing of Onchocerca volvulus.</title>
        <authorList>
            <person name="Cotton J."/>
            <person name="Tsai J."/>
            <person name="Stanley E."/>
            <person name="Tracey A."/>
            <person name="Holroyd N."/>
            <person name="Lustigman S."/>
            <person name="Berriman M."/>
        </authorList>
    </citation>
    <scope>NUCLEOTIDE SEQUENCE</scope>
</reference>
<proteinExistence type="predicted"/>
<organism evidence="3 4">
    <name type="scientific">Onchocerca volvulus</name>
    <dbReference type="NCBI Taxonomy" id="6282"/>
    <lineage>
        <taxon>Eukaryota</taxon>
        <taxon>Metazoa</taxon>
        <taxon>Ecdysozoa</taxon>
        <taxon>Nematoda</taxon>
        <taxon>Chromadorea</taxon>
        <taxon>Rhabditida</taxon>
        <taxon>Spirurina</taxon>
        <taxon>Spiruromorpha</taxon>
        <taxon>Filarioidea</taxon>
        <taxon>Onchocercidae</taxon>
        <taxon>Onchocerca</taxon>
    </lineage>
</organism>
<name>A0A8R1XSU9_ONCVO</name>
<feature type="chain" id="PRO_5035747691" description="Transmembrane protein" evidence="2">
    <location>
        <begin position="29"/>
        <end position="96"/>
    </location>
</feature>